<dbReference type="SUPFAM" id="SSF54277">
    <property type="entry name" value="CAD &amp; PB1 domains"/>
    <property type="match status" value="1"/>
</dbReference>
<dbReference type="SMART" id="SM00291">
    <property type="entry name" value="ZnF_ZZ"/>
    <property type="match status" value="2"/>
</dbReference>
<dbReference type="InterPro" id="IPR043145">
    <property type="entry name" value="Znf_ZZ_sf"/>
</dbReference>
<evidence type="ECO:0000256" key="1">
    <source>
        <dbReference type="ARBA" id="ARBA00022723"/>
    </source>
</evidence>
<feature type="region of interest" description="Disordered" evidence="5">
    <location>
        <begin position="585"/>
        <end position="639"/>
    </location>
</feature>
<dbReference type="InterPro" id="IPR000270">
    <property type="entry name" value="PB1_dom"/>
</dbReference>
<comment type="caution">
    <text evidence="8">The sequence shown here is derived from an EMBL/GenBank/DDBJ whole genome shotgun (WGS) entry which is preliminary data.</text>
</comment>
<accession>A0A9W6U6G5</accession>
<dbReference type="InterPro" id="IPR015940">
    <property type="entry name" value="UBA"/>
</dbReference>
<dbReference type="Gene3D" id="3.30.60.90">
    <property type="match status" value="2"/>
</dbReference>
<feature type="compositionally biased region" description="Basic residues" evidence="5">
    <location>
        <begin position="458"/>
        <end position="469"/>
    </location>
</feature>
<dbReference type="Pfam" id="PF00564">
    <property type="entry name" value="PB1"/>
    <property type="match status" value="1"/>
</dbReference>
<protein>
    <submittedName>
        <fullName evidence="8">Unnamed protein product</fullName>
    </submittedName>
</protein>
<dbReference type="EMBL" id="BSXW01000635">
    <property type="protein sequence ID" value="GMF26938.1"/>
    <property type="molecule type" value="Genomic_DNA"/>
</dbReference>
<evidence type="ECO:0000259" key="7">
    <source>
        <dbReference type="PROSITE" id="PS50135"/>
    </source>
</evidence>
<organism evidence="8 9">
    <name type="scientific">Phytophthora lilii</name>
    <dbReference type="NCBI Taxonomy" id="2077276"/>
    <lineage>
        <taxon>Eukaryota</taxon>
        <taxon>Sar</taxon>
        <taxon>Stramenopiles</taxon>
        <taxon>Oomycota</taxon>
        <taxon>Peronosporomycetes</taxon>
        <taxon>Peronosporales</taxon>
        <taxon>Peronosporaceae</taxon>
        <taxon>Phytophthora</taxon>
    </lineage>
</organism>
<feature type="domain" description="UBA" evidence="6">
    <location>
        <begin position="643"/>
        <end position="684"/>
    </location>
</feature>
<evidence type="ECO:0000313" key="9">
    <source>
        <dbReference type="Proteomes" id="UP001165083"/>
    </source>
</evidence>
<dbReference type="CDD" id="cd02340">
    <property type="entry name" value="ZZ_NBR1_like"/>
    <property type="match status" value="1"/>
</dbReference>
<evidence type="ECO:0000256" key="4">
    <source>
        <dbReference type="PROSITE-ProRule" id="PRU00228"/>
    </source>
</evidence>
<dbReference type="InterPro" id="IPR009060">
    <property type="entry name" value="UBA-like_sf"/>
</dbReference>
<dbReference type="Pfam" id="PF00569">
    <property type="entry name" value="ZZ"/>
    <property type="match status" value="2"/>
</dbReference>
<dbReference type="OrthoDB" id="10064100at2759"/>
<dbReference type="PANTHER" id="PTHR20930:SF0">
    <property type="entry name" value="PROTEIN ILRUN"/>
    <property type="match status" value="1"/>
</dbReference>
<feature type="domain" description="ZZ-type" evidence="7">
    <location>
        <begin position="275"/>
        <end position="338"/>
    </location>
</feature>
<dbReference type="Gene3D" id="3.10.20.90">
    <property type="entry name" value="Phosphatidylinositol 3-kinase Catalytic Subunit, Chain A, domain 1"/>
    <property type="match status" value="1"/>
</dbReference>
<keyword evidence="2 4" id="KW-0863">Zinc-finger</keyword>
<keyword evidence="3" id="KW-0862">Zinc</keyword>
<evidence type="ECO:0000256" key="5">
    <source>
        <dbReference type="SAM" id="MobiDB-lite"/>
    </source>
</evidence>
<dbReference type="Proteomes" id="UP001165083">
    <property type="component" value="Unassembled WGS sequence"/>
</dbReference>
<dbReference type="PANTHER" id="PTHR20930">
    <property type="entry name" value="OVARIAN CARCINOMA ANTIGEN CA125-RELATED"/>
    <property type="match status" value="1"/>
</dbReference>
<keyword evidence="1" id="KW-0479">Metal-binding</keyword>
<reference evidence="8" key="1">
    <citation type="submission" date="2023-04" db="EMBL/GenBank/DDBJ databases">
        <title>Phytophthora lilii NBRC 32176.</title>
        <authorList>
            <person name="Ichikawa N."/>
            <person name="Sato H."/>
            <person name="Tonouchi N."/>
        </authorList>
    </citation>
    <scope>NUCLEOTIDE SEQUENCE</scope>
    <source>
        <strain evidence="8">NBRC 32176</strain>
    </source>
</reference>
<dbReference type="SUPFAM" id="SSF46934">
    <property type="entry name" value="UBA-like"/>
    <property type="match status" value="1"/>
</dbReference>
<dbReference type="PROSITE" id="PS50030">
    <property type="entry name" value="UBA"/>
    <property type="match status" value="1"/>
</dbReference>
<sequence length="684" mass="74989">MERKLEIKTTGVETLMLALPLASEHGESLTMAQLQSAAAALLPDEHFSLRYTDSDGDHVTIAGDTDVKELEKHMQDEQRQSLEVLVVPQQRPAAKQAATAVRTQLRGLVTAMSKLTAKPEATPTLASVMGLLVTSLQALDVADDTAELATVKKELLLVLQDDGFREAVGELGATEEFKELTDAMVAAVYEEDAEAIQDAATAHFDGLLVFAQRIVARCPSLKSVLVSVTKSLMTGLVRYNDEEMDGSASDSSSSCYSSDQDTVGVEGIGEETPLHRDVGCNGCEKAPLVGVRYKSLDVPHFDLCEECEASGRYMRYEPFIKITDPSRAPKQKRKSEMVHPYVTCDGCKMTPIVGVRFKSETKADFDLCEACEASGKWTESHGLFTTIDKPRATRTLKFTCRRGHHKLGHHGRLGHGKFGHHHGHGPHRKIGHHHGKFGHRHGCHGKLGHHHDDDDRRHGKLGRHSHHRPSFLGHGSPSKNLGPHEFSEYGHPEFHDHGFPLAFDEHRRRHHAPPGFGSPGYFGHFGHFDMSTFAFADPSGPPMWARGFEHGWTPFPTEFKDWRHHGFHGQQRGRHGHHTRFCDNDGEDDDGSDRVAGVGKKLCDSTSRTGVPSGEGMSGDDSTEAQGRPHQGKDTSITTEGQVAYNETMDQLAAMGSNDTEKNIRALEIAGGNIGGAVNALLSE</sequence>
<dbReference type="AlphaFoldDB" id="A0A9W6U6G5"/>
<dbReference type="GO" id="GO:0008270">
    <property type="term" value="F:zinc ion binding"/>
    <property type="evidence" value="ECO:0007669"/>
    <property type="project" value="UniProtKB-KW"/>
</dbReference>
<evidence type="ECO:0000259" key="6">
    <source>
        <dbReference type="PROSITE" id="PS50030"/>
    </source>
</evidence>
<dbReference type="SUPFAM" id="SSF57850">
    <property type="entry name" value="RING/U-box"/>
    <property type="match status" value="2"/>
</dbReference>
<name>A0A9W6U6G5_9STRA</name>
<gene>
    <name evidence="8" type="ORF">Plil01_001124500</name>
</gene>
<dbReference type="InterPro" id="IPR000433">
    <property type="entry name" value="Znf_ZZ"/>
</dbReference>
<dbReference type="SMART" id="SM00165">
    <property type="entry name" value="UBA"/>
    <property type="match status" value="1"/>
</dbReference>
<feature type="domain" description="ZZ-type" evidence="7">
    <location>
        <begin position="339"/>
        <end position="396"/>
    </location>
</feature>
<dbReference type="Gene3D" id="1.10.8.10">
    <property type="entry name" value="DNA helicase RuvA subunit, C-terminal domain"/>
    <property type="match status" value="1"/>
</dbReference>
<feature type="compositionally biased region" description="Basic residues" evidence="5">
    <location>
        <begin position="418"/>
        <end position="449"/>
    </location>
</feature>
<feature type="region of interest" description="Disordered" evidence="5">
    <location>
        <begin position="418"/>
        <end position="489"/>
    </location>
</feature>
<evidence type="ECO:0000313" key="8">
    <source>
        <dbReference type="EMBL" id="GMF26938.1"/>
    </source>
</evidence>
<evidence type="ECO:0000256" key="2">
    <source>
        <dbReference type="ARBA" id="ARBA00022771"/>
    </source>
</evidence>
<dbReference type="PROSITE" id="PS50135">
    <property type="entry name" value="ZF_ZZ_2"/>
    <property type="match status" value="2"/>
</dbReference>
<keyword evidence="9" id="KW-1185">Reference proteome</keyword>
<evidence type="ECO:0000256" key="3">
    <source>
        <dbReference type="ARBA" id="ARBA00022833"/>
    </source>
</evidence>
<proteinExistence type="predicted"/>